<proteinExistence type="predicted"/>
<evidence type="ECO:0000313" key="2">
    <source>
        <dbReference type="Proteomes" id="UP001224812"/>
    </source>
</evidence>
<dbReference type="Pfam" id="PF13876">
    <property type="entry name" value="Phage_gp49_66"/>
    <property type="match status" value="1"/>
</dbReference>
<keyword evidence="2" id="KW-1185">Reference proteome</keyword>
<sequence>MKNHLTKEYLETLIIKAEYHRLTKSLTVCVLTLQNGFEVLGQSAVADPNNYNKEIGEKIAYENAFNKIWELEGYMLKTKLSATKKL</sequence>
<dbReference type="EMBL" id="JASAVS010000026">
    <property type="protein sequence ID" value="MDP8086223.1"/>
    <property type="molecule type" value="Genomic_DNA"/>
</dbReference>
<accession>A0ABT9JN41</accession>
<name>A0ABT9JN41_9PAST</name>
<reference evidence="1 2" key="1">
    <citation type="journal article" date="2023" name="Front. Microbiol.">
        <title>Phylogeography and host specificity of Pasteurellaceae pathogenic to sea-farmed fish in the north-east Atlantic.</title>
        <authorList>
            <person name="Gulla S."/>
            <person name="Colquhoun D.J."/>
            <person name="Olsen A.B."/>
            <person name="Spilsberg B."/>
            <person name="Lagesen K."/>
            <person name="Aakesson C.P."/>
            <person name="Strom S."/>
            <person name="Manji F."/>
            <person name="Birkbeck T.H."/>
            <person name="Nilsen H.K."/>
        </authorList>
    </citation>
    <scope>NUCLEOTIDE SEQUENCE [LARGE SCALE GENOMIC DNA]</scope>
    <source>
        <strain evidence="1 2">VIO11850</strain>
    </source>
</reference>
<protein>
    <submittedName>
        <fullName evidence="1">Gp49 family protein</fullName>
    </submittedName>
</protein>
<dbReference type="RefSeq" id="WP_306383989.1">
    <property type="nucleotide sequence ID" value="NZ_JASAVR010000025.1"/>
</dbReference>
<organism evidence="1 2">
    <name type="scientific">Phocoenobacter skyensis</name>
    <dbReference type="NCBI Taxonomy" id="97481"/>
    <lineage>
        <taxon>Bacteria</taxon>
        <taxon>Pseudomonadati</taxon>
        <taxon>Pseudomonadota</taxon>
        <taxon>Gammaproteobacteria</taxon>
        <taxon>Pasteurellales</taxon>
        <taxon>Pasteurellaceae</taxon>
        <taxon>Phocoenobacter</taxon>
    </lineage>
</organism>
<dbReference type="Proteomes" id="UP001224812">
    <property type="component" value="Unassembled WGS sequence"/>
</dbReference>
<comment type="caution">
    <text evidence="1">The sequence shown here is derived from an EMBL/GenBank/DDBJ whole genome shotgun (WGS) entry which is preliminary data.</text>
</comment>
<dbReference type="InterPro" id="IPR025915">
    <property type="entry name" value="Phage_gp49_66"/>
</dbReference>
<gene>
    <name evidence="1" type="ORF">QJT92_09865</name>
</gene>
<evidence type="ECO:0000313" key="1">
    <source>
        <dbReference type="EMBL" id="MDP8086223.1"/>
    </source>
</evidence>